<sequence length="144" mass="17124">MIQTELKLYDELDRLTMMLIHTDEFNHYIQSKNALKLDESYQTLYEDFIEMKEHVNEVMRFGHYHPDYKTVMKEARQMRKTLTQHPAYVEYKESEIEFYNLLDMTMVELTRSVTDAIEVETNNPFYEGRLSGHSCNTDGQCGCS</sequence>
<dbReference type="Proteomes" id="UP000277108">
    <property type="component" value="Unassembled WGS sequence"/>
</dbReference>
<dbReference type="PANTHER" id="PTHR38448:SF2">
    <property type="entry name" value="REGULATORY PROTEIN YLBF"/>
    <property type="match status" value="1"/>
</dbReference>
<dbReference type="Gene3D" id="1.20.1500.10">
    <property type="entry name" value="YheA/YmcA-like"/>
    <property type="match status" value="1"/>
</dbReference>
<comment type="caution">
    <text evidence="1">The sequence shown here is derived from an EMBL/GenBank/DDBJ whole genome shotgun (WGS) entry which is preliminary data.</text>
</comment>
<dbReference type="EMBL" id="RKRK01000002">
    <property type="protein sequence ID" value="RPF58220.1"/>
    <property type="molecule type" value="Genomic_DNA"/>
</dbReference>
<organism evidence="1 2">
    <name type="scientific">Abyssicoccus albus</name>
    <dbReference type="NCBI Taxonomy" id="1817405"/>
    <lineage>
        <taxon>Bacteria</taxon>
        <taxon>Bacillati</taxon>
        <taxon>Bacillota</taxon>
        <taxon>Bacilli</taxon>
        <taxon>Bacillales</taxon>
        <taxon>Abyssicoccaceae</taxon>
    </lineage>
</organism>
<proteinExistence type="predicted"/>
<dbReference type="InterPro" id="IPR052767">
    <property type="entry name" value="Bact_com_dev_regulator"/>
</dbReference>
<dbReference type="AlphaFoldDB" id="A0A3N5BT34"/>
<dbReference type="Pfam" id="PF06133">
    <property type="entry name" value="Com_YlbF"/>
    <property type="match status" value="1"/>
</dbReference>
<evidence type="ECO:0000313" key="1">
    <source>
        <dbReference type="EMBL" id="RPF58220.1"/>
    </source>
</evidence>
<reference evidence="1 2" key="1">
    <citation type="submission" date="2018-11" db="EMBL/GenBank/DDBJ databases">
        <title>Genomic Encyclopedia of Type Strains, Phase IV (KMG-IV): sequencing the most valuable type-strain genomes for metagenomic binning, comparative biology and taxonomic classification.</title>
        <authorList>
            <person name="Goeker M."/>
        </authorList>
    </citation>
    <scope>NUCLEOTIDE SEQUENCE [LARGE SCALE GENOMIC DNA]</scope>
    <source>
        <strain evidence="1 2">DSM 29158</strain>
    </source>
</reference>
<name>A0A3N5BT34_9BACL</name>
<evidence type="ECO:0000313" key="2">
    <source>
        <dbReference type="Proteomes" id="UP000277108"/>
    </source>
</evidence>
<dbReference type="RefSeq" id="WP_123807655.1">
    <property type="nucleotide sequence ID" value="NZ_RKRK01000002.1"/>
</dbReference>
<dbReference type="SUPFAM" id="SSF158622">
    <property type="entry name" value="YheA/YmcA-like"/>
    <property type="match status" value="1"/>
</dbReference>
<protein>
    <submittedName>
        <fullName evidence="1">Cell fate (Sporulation/competence/biofilm development) regulator YlbF (YheA/YmcA/DUF963 family)</fullName>
    </submittedName>
</protein>
<dbReference type="InterPro" id="IPR010368">
    <property type="entry name" value="Com_YlbF"/>
</dbReference>
<dbReference type="OrthoDB" id="2157513at2"/>
<accession>A0A3N5BT34</accession>
<keyword evidence="2" id="KW-1185">Reference proteome</keyword>
<dbReference type="PANTHER" id="PTHR38448">
    <property type="entry name" value="REGULATORY PROTEIN YLBF-RELATED"/>
    <property type="match status" value="1"/>
</dbReference>
<gene>
    <name evidence="1" type="ORF">EDD62_0864</name>
</gene>
<dbReference type="InterPro" id="IPR023378">
    <property type="entry name" value="YheA/YmcA-like_dom_sf"/>
</dbReference>